<evidence type="ECO:0000313" key="6">
    <source>
        <dbReference type="Proteomes" id="UP000258309"/>
    </source>
</evidence>
<keyword evidence="3" id="KW-0539">Nucleus</keyword>
<dbReference type="GO" id="GO:0006338">
    <property type="term" value="P:chromatin remodeling"/>
    <property type="evidence" value="ECO:0007669"/>
    <property type="project" value="UniProtKB-ARBA"/>
</dbReference>
<organism evidence="5 6">
    <name type="scientific">Scytalidium lignicola</name>
    <name type="common">Hyphomycete</name>
    <dbReference type="NCBI Taxonomy" id="5539"/>
    <lineage>
        <taxon>Eukaryota</taxon>
        <taxon>Fungi</taxon>
        <taxon>Dikarya</taxon>
        <taxon>Ascomycota</taxon>
        <taxon>Pezizomycotina</taxon>
        <taxon>Leotiomycetes</taxon>
        <taxon>Leotiomycetes incertae sedis</taxon>
        <taxon>Scytalidium</taxon>
    </lineage>
</organism>
<dbReference type="PROSITE" id="PS50013">
    <property type="entry name" value="CHROMO_2"/>
    <property type="match status" value="1"/>
</dbReference>
<evidence type="ECO:0000256" key="1">
    <source>
        <dbReference type="ARBA" id="ARBA00004123"/>
    </source>
</evidence>
<evidence type="ECO:0000256" key="2">
    <source>
        <dbReference type="ARBA" id="ARBA00011353"/>
    </source>
</evidence>
<dbReference type="EMBL" id="NCSJ02000038">
    <property type="protein sequence ID" value="RFU33290.1"/>
    <property type="molecule type" value="Genomic_DNA"/>
</dbReference>
<feature type="non-terminal residue" evidence="5">
    <location>
        <position position="87"/>
    </location>
</feature>
<dbReference type="Pfam" id="PF00385">
    <property type="entry name" value="Chromo"/>
    <property type="match status" value="1"/>
</dbReference>
<comment type="subcellular location">
    <subcellularLocation>
        <location evidence="1">Nucleus</location>
    </subcellularLocation>
</comment>
<feature type="domain" description="Chromo" evidence="4">
    <location>
        <begin position="10"/>
        <end position="68"/>
    </location>
</feature>
<sequence>MLDIHSDNLYEVEVILDHGWKNDEFKYLASWKDYPSEEDSWEPRENFIDESMLQEYDNYHELGRKVSRRNFEVGQRRTTSSQIIPEV</sequence>
<name>A0A3E2HIN4_SCYLI</name>
<keyword evidence="6" id="KW-1185">Reference proteome</keyword>
<proteinExistence type="predicted"/>
<feature type="non-terminal residue" evidence="5">
    <location>
        <position position="1"/>
    </location>
</feature>
<dbReference type="Gene3D" id="2.40.50.40">
    <property type="match status" value="1"/>
</dbReference>
<comment type="subunit">
    <text evidence="2">Component of the NuA4 histone acetyltransferase complex.</text>
</comment>
<accession>A0A3E2HIN4</accession>
<dbReference type="OrthoDB" id="4120937at2759"/>
<dbReference type="InterPro" id="IPR000953">
    <property type="entry name" value="Chromo/chromo_shadow_dom"/>
</dbReference>
<dbReference type="Proteomes" id="UP000258309">
    <property type="component" value="Unassembled WGS sequence"/>
</dbReference>
<gene>
    <name evidence="5" type="ORF">B7463_g3039</name>
</gene>
<comment type="caution">
    <text evidence="5">The sequence shown here is derived from an EMBL/GenBank/DDBJ whole genome shotgun (WGS) entry which is preliminary data.</text>
</comment>
<dbReference type="PANTHER" id="PTHR22812">
    <property type="entry name" value="CHROMOBOX PROTEIN"/>
    <property type="match status" value="1"/>
</dbReference>
<dbReference type="GO" id="GO:0005634">
    <property type="term" value="C:nucleus"/>
    <property type="evidence" value="ECO:0007669"/>
    <property type="project" value="UniProtKB-SubCell"/>
</dbReference>
<reference evidence="5 6" key="1">
    <citation type="submission" date="2018-05" db="EMBL/GenBank/DDBJ databases">
        <title>Draft genome sequence of Scytalidium lignicola DSM 105466, a ubiquitous saprotrophic fungus.</title>
        <authorList>
            <person name="Buettner E."/>
            <person name="Gebauer A.M."/>
            <person name="Hofrichter M."/>
            <person name="Liers C."/>
            <person name="Kellner H."/>
        </authorList>
    </citation>
    <scope>NUCLEOTIDE SEQUENCE [LARGE SCALE GENOMIC DNA]</scope>
    <source>
        <strain evidence="5 6">DSM 105466</strain>
    </source>
</reference>
<evidence type="ECO:0000259" key="4">
    <source>
        <dbReference type="PROSITE" id="PS50013"/>
    </source>
</evidence>
<evidence type="ECO:0000256" key="3">
    <source>
        <dbReference type="ARBA" id="ARBA00023242"/>
    </source>
</evidence>
<dbReference type="SUPFAM" id="SSF54160">
    <property type="entry name" value="Chromo domain-like"/>
    <property type="match status" value="1"/>
</dbReference>
<dbReference type="AlphaFoldDB" id="A0A3E2HIN4"/>
<dbReference type="InterPro" id="IPR016197">
    <property type="entry name" value="Chromo-like_dom_sf"/>
</dbReference>
<dbReference type="SMART" id="SM00298">
    <property type="entry name" value="CHROMO"/>
    <property type="match status" value="1"/>
</dbReference>
<dbReference type="InterPro" id="IPR051219">
    <property type="entry name" value="Heterochromatin_chromo-domain"/>
</dbReference>
<evidence type="ECO:0000313" key="5">
    <source>
        <dbReference type="EMBL" id="RFU33290.1"/>
    </source>
</evidence>
<dbReference type="InterPro" id="IPR023780">
    <property type="entry name" value="Chromo_domain"/>
</dbReference>
<protein>
    <recommendedName>
        <fullName evidence="4">Chromo domain-containing protein</fullName>
    </recommendedName>
</protein>